<organism evidence="2 3">
    <name type="scientific">Papaver atlanticum</name>
    <dbReference type="NCBI Taxonomy" id="357466"/>
    <lineage>
        <taxon>Eukaryota</taxon>
        <taxon>Viridiplantae</taxon>
        <taxon>Streptophyta</taxon>
        <taxon>Embryophyta</taxon>
        <taxon>Tracheophyta</taxon>
        <taxon>Spermatophyta</taxon>
        <taxon>Magnoliopsida</taxon>
        <taxon>Ranunculales</taxon>
        <taxon>Papaveraceae</taxon>
        <taxon>Papaveroideae</taxon>
        <taxon>Papaver</taxon>
    </lineage>
</organism>
<dbReference type="AlphaFoldDB" id="A0AAD4ST58"/>
<feature type="non-terminal residue" evidence="2">
    <location>
        <position position="1"/>
    </location>
</feature>
<gene>
    <name evidence="2" type="ORF">MKW98_006860</name>
</gene>
<feature type="compositionally biased region" description="Polar residues" evidence="1">
    <location>
        <begin position="1"/>
        <end position="12"/>
    </location>
</feature>
<reference evidence="2" key="1">
    <citation type="submission" date="2022-04" db="EMBL/GenBank/DDBJ databases">
        <title>A functionally conserved STORR gene fusion in Papaver species that diverged 16.8 million years ago.</title>
        <authorList>
            <person name="Catania T."/>
        </authorList>
    </citation>
    <scope>NUCLEOTIDE SEQUENCE</scope>
    <source>
        <strain evidence="2">S-188037</strain>
    </source>
</reference>
<evidence type="ECO:0000313" key="3">
    <source>
        <dbReference type="Proteomes" id="UP001202328"/>
    </source>
</evidence>
<evidence type="ECO:0000256" key="1">
    <source>
        <dbReference type="SAM" id="MobiDB-lite"/>
    </source>
</evidence>
<proteinExistence type="predicted"/>
<feature type="region of interest" description="Disordered" evidence="1">
    <location>
        <begin position="1"/>
        <end position="26"/>
    </location>
</feature>
<protein>
    <submittedName>
        <fullName evidence="2">Uncharacterized protein</fullName>
    </submittedName>
</protein>
<dbReference type="Proteomes" id="UP001202328">
    <property type="component" value="Unassembled WGS sequence"/>
</dbReference>
<accession>A0AAD4ST58</accession>
<dbReference type="EMBL" id="JAJJMB010008592">
    <property type="protein sequence ID" value="KAI3922729.1"/>
    <property type="molecule type" value="Genomic_DNA"/>
</dbReference>
<evidence type="ECO:0000313" key="2">
    <source>
        <dbReference type="EMBL" id="KAI3922729.1"/>
    </source>
</evidence>
<keyword evidence="3" id="KW-1185">Reference proteome</keyword>
<comment type="caution">
    <text evidence="2">The sequence shown here is derived from an EMBL/GenBank/DDBJ whole genome shotgun (WGS) entry which is preliminary data.</text>
</comment>
<name>A0AAD4ST58_9MAGN</name>
<sequence>MLHLNCQRTSDTGRYGGTEGSNTGYETQRHVPLTDLVMNFPKPFGILEGFLFNL</sequence>